<dbReference type="EMBL" id="JASOGN010000036">
    <property type="protein sequence ID" value="MDK6503220.1"/>
    <property type="molecule type" value="Genomic_DNA"/>
</dbReference>
<dbReference type="PANTHER" id="PTHR30419:SF28">
    <property type="entry name" value="HTH-TYPE TRANSCRIPTIONAL REGULATOR BSDA"/>
    <property type="match status" value="1"/>
</dbReference>
<dbReference type="InterPro" id="IPR036388">
    <property type="entry name" value="WH-like_DNA-bd_sf"/>
</dbReference>
<dbReference type="AlphaFoldDB" id="A0AAW6XEP8"/>
<keyword evidence="2" id="KW-0805">Transcription regulation</keyword>
<sequence length="305" mass="34925">MNLRHLEFFVTLAKTEHMAKAAEELNISQPSLSYAINTLEDELGVPLFEKDGRNIKLTNYGRIYLTYVKNSLAELNKGSEYISELLDVNKGHINLGFTFTMGQDLAPRLVHEFFKDPKHQNISFSFKQGTTNELVNDLLDDKLDIIFASKPDNIQKDQINLYHLVNQEIMAAVSLKHPLSNRQTITLPELLQYPLIAYSKQSGLKQTIDKMLASENLKPKVEMESIEDHTIIGFVHWNFGVAIIPHLPQLAENQVKLLHIKAKENWHELFAITKANHFMTPSISAFLDFVCSYCKQNYLNKNLLI</sequence>
<dbReference type="InterPro" id="IPR036390">
    <property type="entry name" value="WH_DNA-bd_sf"/>
</dbReference>
<organism evidence="6 7">
    <name type="scientific">Lactobacillus crispatus</name>
    <dbReference type="NCBI Taxonomy" id="47770"/>
    <lineage>
        <taxon>Bacteria</taxon>
        <taxon>Bacillati</taxon>
        <taxon>Bacillota</taxon>
        <taxon>Bacilli</taxon>
        <taxon>Lactobacillales</taxon>
        <taxon>Lactobacillaceae</taxon>
        <taxon>Lactobacillus</taxon>
    </lineage>
</organism>
<evidence type="ECO:0000259" key="5">
    <source>
        <dbReference type="PROSITE" id="PS50931"/>
    </source>
</evidence>
<evidence type="ECO:0000256" key="3">
    <source>
        <dbReference type="ARBA" id="ARBA00023125"/>
    </source>
</evidence>
<dbReference type="Pfam" id="PF03466">
    <property type="entry name" value="LysR_substrate"/>
    <property type="match status" value="1"/>
</dbReference>
<proteinExistence type="inferred from homology"/>
<comment type="similarity">
    <text evidence="1">Belongs to the LysR transcriptional regulatory family.</text>
</comment>
<dbReference type="GO" id="GO:0003700">
    <property type="term" value="F:DNA-binding transcription factor activity"/>
    <property type="evidence" value="ECO:0007669"/>
    <property type="project" value="InterPro"/>
</dbReference>
<name>A0AAW6XEP8_9LACO</name>
<dbReference type="GO" id="GO:0005829">
    <property type="term" value="C:cytosol"/>
    <property type="evidence" value="ECO:0007669"/>
    <property type="project" value="TreeGrafter"/>
</dbReference>
<dbReference type="Pfam" id="PF00126">
    <property type="entry name" value="HTH_1"/>
    <property type="match status" value="1"/>
</dbReference>
<dbReference type="Proteomes" id="UP001230300">
    <property type="component" value="Unassembled WGS sequence"/>
</dbReference>
<dbReference type="RefSeq" id="WP_101887193.1">
    <property type="nucleotide sequence ID" value="NZ_JACCPQ010000011.1"/>
</dbReference>
<evidence type="ECO:0000256" key="4">
    <source>
        <dbReference type="ARBA" id="ARBA00023163"/>
    </source>
</evidence>
<accession>A0AAW6XEP8</accession>
<protein>
    <submittedName>
        <fullName evidence="6">LysR family transcriptional regulator</fullName>
    </submittedName>
</protein>
<comment type="caution">
    <text evidence="6">The sequence shown here is derived from an EMBL/GenBank/DDBJ whole genome shotgun (WGS) entry which is preliminary data.</text>
</comment>
<dbReference type="InterPro" id="IPR000847">
    <property type="entry name" value="LysR_HTH_N"/>
</dbReference>
<dbReference type="Gene3D" id="3.40.190.290">
    <property type="match status" value="1"/>
</dbReference>
<evidence type="ECO:0000313" key="6">
    <source>
        <dbReference type="EMBL" id="MDK6503220.1"/>
    </source>
</evidence>
<dbReference type="PROSITE" id="PS50931">
    <property type="entry name" value="HTH_LYSR"/>
    <property type="match status" value="1"/>
</dbReference>
<keyword evidence="3" id="KW-0238">DNA-binding</keyword>
<dbReference type="Gene3D" id="1.10.10.10">
    <property type="entry name" value="Winged helix-like DNA-binding domain superfamily/Winged helix DNA-binding domain"/>
    <property type="match status" value="1"/>
</dbReference>
<dbReference type="FunFam" id="1.10.10.10:FF:000001">
    <property type="entry name" value="LysR family transcriptional regulator"/>
    <property type="match status" value="1"/>
</dbReference>
<evidence type="ECO:0000256" key="1">
    <source>
        <dbReference type="ARBA" id="ARBA00009437"/>
    </source>
</evidence>
<dbReference type="PANTHER" id="PTHR30419">
    <property type="entry name" value="HTH-TYPE TRANSCRIPTIONAL REGULATOR YBHD"/>
    <property type="match status" value="1"/>
</dbReference>
<feature type="domain" description="HTH lysR-type" evidence="5">
    <location>
        <begin position="1"/>
        <end position="58"/>
    </location>
</feature>
<gene>
    <name evidence="6" type="ORF">QP235_08580</name>
</gene>
<dbReference type="SUPFAM" id="SSF53850">
    <property type="entry name" value="Periplasmic binding protein-like II"/>
    <property type="match status" value="1"/>
</dbReference>
<dbReference type="InterPro" id="IPR050950">
    <property type="entry name" value="HTH-type_LysR_regulators"/>
</dbReference>
<dbReference type="SUPFAM" id="SSF46785">
    <property type="entry name" value="Winged helix' DNA-binding domain"/>
    <property type="match status" value="1"/>
</dbReference>
<dbReference type="PRINTS" id="PR00039">
    <property type="entry name" value="HTHLYSR"/>
</dbReference>
<reference evidence="6" key="1">
    <citation type="submission" date="2023-05" db="EMBL/GenBank/DDBJ databases">
        <title>Cataloging the Phylogenetic Diversity of Human Bladder Bacteria.</title>
        <authorList>
            <person name="Du J."/>
        </authorList>
    </citation>
    <scope>NUCLEOTIDE SEQUENCE</scope>
    <source>
        <strain evidence="6">UMB9226</strain>
    </source>
</reference>
<dbReference type="GO" id="GO:0003677">
    <property type="term" value="F:DNA binding"/>
    <property type="evidence" value="ECO:0007669"/>
    <property type="project" value="UniProtKB-KW"/>
</dbReference>
<dbReference type="InterPro" id="IPR005119">
    <property type="entry name" value="LysR_subst-bd"/>
</dbReference>
<keyword evidence="4" id="KW-0804">Transcription</keyword>
<evidence type="ECO:0000313" key="7">
    <source>
        <dbReference type="Proteomes" id="UP001230300"/>
    </source>
</evidence>
<evidence type="ECO:0000256" key="2">
    <source>
        <dbReference type="ARBA" id="ARBA00023015"/>
    </source>
</evidence>